<evidence type="ECO:0000256" key="7">
    <source>
        <dbReference type="ARBA" id="ARBA00022723"/>
    </source>
</evidence>
<dbReference type="Pfam" id="PF13510">
    <property type="entry name" value="Fer2_4"/>
    <property type="match status" value="1"/>
</dbReference>
<dbReference type="PROSITE" id="PS51085">
    <property type="entry name" value="2FE2S_FER_2"/>
    <property type="match status" value="1"/>
</dbReference>
<keyword evidence="11" id="KW-0408">Iron</keyword>
<feature type="domain" description="4Fe-4S Mo/W bis-MGD-type" evidence="18">
    <location>
        <begin position="221"/>
        <end position="277"/>
    </location>
</feature>
<keyword evidence="5" id="KW-0004">4Fe-4S</keyword>
<accession>A0A1E3XC42</accession>
<feature type="domain" description="4Fe-4S ferredoxin-type" evidence="17">
    <location>
        <begin position="139"/>
        <end position="159"/>
    </location>
</feature>
<dbReference type="GO" id="GO:0046872">
    <property type="term" value="F:metal ion binding"/>
    <property type="evidence" value="ECO:0007669"/>
    <property type="project" value="UniProtKB-KW"/>
</dbReference>
<dbReference type="Proteomes" id="UP000094056">
    <property type="component" value="Unassembled WGS sequence"/>
</dbReference>
<dbReference type="Pfam" id="PF04879">
    <property type="entry name" value="Molybdop_Fe4S4"/>
    <property type="match status" value="1"/>
</dbReference>
<dbReference type="InterPro" id="IPR006656">
    <property type="entry name" value="Mopterin_OxRdtase"/>
</dbReference>
<keyword evidence="12" id="KW-0411">Iron-sulfur</keyword>
<dbReference type="Pfam" id="PF12838">
    <property type="entry name" value="Fer4_7"/>
    <property type="match status" value="1"/>
</dbReference>
<keyword evidence="7" id="KW-0479">Metal-binding</keyword>
<dbReference type="Gene3D" id="3.40.50.740">
    <property type="match status" value="1"/>
</dbReference>
<keyword evidence="10" id="KW-0560">Oxidoreductase</keyword>
<dbReference type="PROSITE" id="PS00490">
    <property type="entry name" value="MOLYBDOPTERIN_PROK_2"/>
    <property type="match status" value="1"/>
</dbReference>
<gene>
    <name evidence="20" type="ORF">SCARUB_01726</name>
</gene>
<name>A0A1E3XC42_9BACT</name>
<evidence type="ECO:0000256" key="1">
    <source>
        <dbReference type="ARBA" id="ARBA00001966"/>
    </source>
</evidence>
<evidence type="ECO:0000256" key="10">
    <source>
        <dbReference type="ARBA" id="ARBA00023002"/>
    </source>
</evidence>
<evidence type="ECO:0000259" key="16">
    <source>
        <dbReference type="PROSITE" id="PS51085"/>
    </source>
</evidence>
<evidence type="ECO:0000256" key="4">
    <source>
        <dbReference type="ARBA" id="ARBA00007023"/>
    </source>
</evidence>
<dbReference type="Pfam" id="PF10588">
    <property type="entry name" value="NADH-G_4Fe-4S_3"/>
    <property type="match status" value="1"/>
</dbReference>
<feature type="domain" description="4Fe-4S ferredoxin-type" evidence="17">
    <location>
        <begin position="184"/>
        <end position="212"/>
    </location>
</feature>
<dbReference type="InterPro" id="IPR006963">
    <property type="entry name" value="Mopterin_OxRdtase_4Fe-4S_dom"/>
</dbReference>
<dbReference type="InterPro" id="IPR006655">
    <property type="entry name" value="Mopterin_OxRdtase_prok_CS"/>
</dbReference>
<dbReference type="Pfam" id="PF00384">
    <property type="entry name" value="Molybdopterin"/>
    <property type="match status" value="1"/>
</dbReference>
<evidence type="ECO:0000256" key="14">
    <source>
        <dbReference type="ARBA" id="ARBA00023136"/>
    </source>
</evidence>
<dbReference type="InterPro" id="IPR006657">
    <property type="entry name" value="MoPterin_dinucl-bd_dom"/>
</dbReference>
<keyword evidence="14" id="KW-0472">Membrane</keyword>
<dbReference type="PROSITE" id="PS00641">
    <property type="entry name" value="COMPLEX1_75K_1"/>
    <property type="match status" value="1"/>
</dbReference>
<dbReference type="Gene3D" id="2.20.25.90">
    <property type="entry name" value="ADC-like domains"/>
    <property type="match status" value="1"/>
</dbReference>
<evidence type="ECO:0000256" key="13">
    <source>
        <dbReference type="ARBA" id="ARBA00023027"/>
    </source>
</evidence>
<dbReference type="Gene3D" id="3.10.20.740">
    <property type="match status" value="1"/>
</dbReference>
<evidence type="ECO:0000313" key="20">
    <source>
        <dbReference type="EMBL" id="ODS33170.1"/>
    </source>
</evidence>
<evidence type="ECO:0000256" key="2">
    <source>
        <dbReference type="ARBA" id="ARBA00004370"/>
    </source>
</evidence>
<dbReference type="PROSITE" id="PS51839">
    <property type="entry name" value="4FE4S_HC3"/>
    <property type="match status" value="1"/>
</dbReference>
<dbReference type="InterPro" id="IPR000283">
    <property type="entry name" value="NADH_UbQ_OxRdtase_75kDa_su_CS"/>
</dbReference>
<dbReference type="SUPFAM" id="SSF54862">
    <property type="entry name" value="4Fe-4S ferredoxins"/>
    <property type="match status" value="1"/>
</dbReference>
<dbReference type="GO" id="GO:0051539">
    <property type="term" value="F:4 iron, 4 sulfur cluster binding"/>
    <property type="evidence" value="ECO:0007669"/>
    <property type="project" value="UniProtKB-KW"/>
</dbReference>
<dbReference type="SUPFAM" id="SSF53706">
    <property type="entry name" value="Formate dehydrogenase/DMSO reductase, domains 1-3"/>
    <property type="match status" value="1"/>
</dbReference>
<dbReference type="PROSITE" id="PS51379">
    <property type="entry name" value="4FE4S_FER_2"/>
    <property type="match status" value="2"/>
</dbReference>
<dbReference type="GO" id="GO:0008863">
    <property type="term" value="F:formate dehydrogenase (NAD+) activity"/>
    <property type="evidence" value="ECO:0007669"/>
    <property type="project" value="InterPro"/>
</dbReference>
<dbReference type="SUPFAM" id="SSF50692">
    <property type="entry name" value="ADC-like"/>
    <property type="match status" value="1"/>
</dbReference>
<dbReference type="PANTHER" id="PTHR43105">
    <property type="entry name" value="RESPIRATORY NITRATE REDUCTASE"/>
    <property type="match status" value="1"/>
</dbReference>
<evidence type="ECO:0000313" key="21">
    <source>
        <dbReference type="Proteomes" id="UP000094056"/>
    </source>
</evidence>
<evidence type="ECO:0000256" key="8">
    <source>
        <dbReference type="ARBA" id="ARBA00022737"/>
    </source>
</evidence>
<evidence type="ECO:0000256" key="5">
    <source>
        <dbReference type="ARBA" id="ARBA00022485"/>
    </source>
</evidence>
<dbReference type="InterPro" id="IPR019574">
    <property type="entry name" value="NADH_UbQ_OxRdtase_Gsu_4Fe4S-bd"/>
</dbReference>
<dbReference type="SUPFAM" id="SSF54292">
    <property type="entry name" value="2Fe-2S ferredoxin-like"/>
    <property type="match status" value="1"/>
</dbReference>
<evidence type="ECO:0000259" key="17">
    <source>
        <dbReference type="PROSITE" id="PS51379"/>
    </source>
</evidence>
<dbReference type="CDD" id="cd00207">
    <property type="entry name" value="fer2"/>
    <property type="match status" value="1"/>
</dbReference>
<comment type="subcellular location">
    <subcellularLocation>
        <location evidence="2">Membrane</location>
    </subcellularLocation>
</comment>
<dbReference type="PROSITE" id="PS51669">
    <property type="entry name" value="4FE4S_MOW_BIS_MGD"/>
    <property type="match status" value="1"/>
</dbReference>
<dbReference type="EMBL" id="MAYW01000036">
    <property type="protein sequence ID" value="ODS33170.1"/>
    <property type="molecule type" value="Genomic_DNA"/>
</dbReference>
<organism evidence="20 21">
    <name type="scientific">Candidatus Scalindua rubra</name>
    <dbReference type="NCBI Taxonomy" id="1872076"/>
    <lineage>
        <taxon>Bacteria</taxon>
        <taxon>Pseudomonadati</taxon>
        <taxon>Planctomycetota</taxon>
        <taxon>Candidatus Brocadiia</taxon>
        <taxon>Candidatus Brocadiales</taxon>
        <taxon>Candidatus Scalinduaceae</taxon>
        <taxon>Candidatus Scalindua</taxon>
    </lineage>
</organism>
<feature type="domain" description="2Fe-2S ferredoxin-type" evidence="16">
    <location>
        <begin position="2"/>
        <end position="80"/>
    </location>
</feature>
<dbReference type="InterPro" id="IPR001041">
    <property type="entry name" value="2Fe-2S_ferredoxin-type"/>
</dbReference>
<dbReference type="GO" id="GO:0016020">
    <property type="term" value="C:membrane"/>
    <property type="evidence" value="ECO:0007669"/>
    <property type="project" value="UniProtKB-SubCell"/>
</dbReference>
<evidence type="ECO:0000256" key="6">
    <source>
        <dbReference type="ARBA" id="ARBA00022714"/>
    </source>
</evidence>
<protein>
    <submittedName>
        <fullName evidence="20">Formate dehydrogenase alpha subunit</fullName>
    </submittedName>
</protein>
<keyword evidence="6" id="KW-0001">2Fe-2S</keyword>
<keyword evidence="9" id="KW-1278">Translocase</keyword>
<dbReference type="InterPro" id="IPR009010">
    <property type="entry name" value="Asp_de-COase-like_dom_sf"/>
</dbReference>
<reference evidence="20 21" key="1">
    <citation type="submission" date="2016-07" db="EMBL/GenBank/DDBJ databases">
        <title>Draft genome of Scalindua rubra, obtained from a brine-seawater interface in the Red Sea, sheds light on salt adaptation in anammox bacteria.</title>
        <authorList>
            <person name="Speth D.R."/>
            <person name="Lagkouvardos I."/>
            <person name="Wang Y."/>
            <person name="Qian P.-Y."/>
            <person name="Dutilh B.E."/>
            <person name="Jetten M.S."/>
        </authorList>
    </citation>
    <scope>NUCLEOTIDE SEQUENCE [LARGE SCALE GENOMIC DNA]</scope>
    <source>
        <strain evidence="20">BSI-1</strain>
    </source>
</reference>
<evidence type="ECO:0000256" key="12">
    <source>
        <dbReference type="ARBA" id="ARBA00023014"/>
    </source>
</evidence>
<dbReference type="SMART" id="SM00926">
    <property type="entry name" value="Molybdop_Fe4S4"/>
    <property type="match status" value="1"/>
</dbReference>
<dbReference type="CDD" id="cd02753">
    <property type="entry name" value="MopB_Formate-Dh-H"/>
    <property type="match status" value="1"/>
</dbReference>
<evidence type="ECO:0000259" key="18">
    <source>
        <dbReference type="PROSITE" id="PS51669"/>
    </source>
</evidence>
<evidence type="ECO:0000259" key="19">
    <source>
        <dbReference type="PROSITE" id="PS51839"/>
    </source>
</evidence>
<dbReference type="NCBIfam" id="TIGR01591">
    <property type="entry name" value="Fdh-alpha"/>
    <property type="match status" value="1"/>
</dbReference>
<feature type="domain" description="4Fe-4S His(Cys)3-ligated-type" evidence="19">
    <location>
        <begin position="80"/>
        <end position="119"/>
    </location>
</feature>
<dbReference type="GO" id="GO:0008137">
    <property type="term" value="F:NADH dehydrogenase (ubiquinone) activity"/>
    <property type="evidence" value="ECO:0007669"/>
    <property type="project" value="InterPro"/>
</dbReference>
<comment type="similarity">
    <text evidence="3">Belongs to the complex I 75 kDa subunit family.</text>
</comment>
<dbReference type="GO" id="GO:0003954">
    <property type="term" value="F:NADH dehydrogenase activity"/>
    <property type="evidence" value="ECO:0007669"/>
    <property type="project" value="TreeGrafter"/>
</dbReference>
<dbReference type="GO" id="GO:0015942">
    <property type="term" value="P:formate metabolic process"/>
    <property type="evidence" value="ECO:0007669"/>
    <property type="project" value="InterPro"/>
</dbReference>
<evidence type="ECO:0000256" key="9">
    <source>
        <dbReference type="ARBA" id="ARBA00022967"/>
    </source>
</evidence>
<dbReference type="InterPro" id="IPR050123">
    <property type="entry name" value="Prok_molybdopt-oxidoreductase"/>
</dbReference>
<comment type="cofactor">
    <cofactor evidence="15">
        <name>[2Fe-2S] cluster</name>
        <dbReference type="ChEBI" id="CHEBI:190135"/>
    </cofactor>
</comment>
<dbReference type="PIRSF" id="PIRSF036643">
    <property type="entry name" value="FDH_alpha"/>
    <property type="match status" value="1"/>
</dbReference>
<comment type="caution">
    <text evidence="20">The sequence shown here is derived from an EMBL/GenBank/DDBJ whole genome shotgun (WGS) entry which is preliminary data.</text>
</comment>
<dbReference type="Gene3D" id="3.30.70.20">
    <property type="match status" value="1"/>
</dbReference>
<dbReference type="Pfam" id="PF01568">
    <property type="entry name" value="Molydop_binding"/>
    <property type="match status" value="1"/>
</dbReference>
<dbReference type="Gene3D" id="2.40.40.20">
    <property type="match status" value="1"/>
</dbReference>
<dbReference type="InterPro" id="IPR017896">
    <property type="entry name" value="4Fe4S_Fe-S-bd"/>
</dbReference>
<dbReference type="SMART" id="SM00929">
    <property type="entry name" value="NADH-G_4Fe-4S_3"/>
    <property type="match status" value="1"/>
</dbReference>
<dbReference type="PROSITE" id="PS00198">
    <property type="entry name" value="4FE4S_FER_1"/>
    <property type="match status" value="2"/>
</dbReference>
<dbReference type="Gene3D" id="3.40.228.10">
    <property type="entry name" value="Dimethylsulfoxide Reductase, domain 2"/>
    <property type="match status" value="1"/>
</dbReference>
<evidence type="ECO:0000256" key="11">
    <source>
        <dbReference type="ARBA" id="ARBA00023004"/>
    </source>
</evidence>
<dbReference type="PATRIC" id="fig|1872076.5.peg.2018"/>
<keyword evidence="8" id="KW-0677">Repeat</keyword>
<dbReference type="FunFam" id="3.10.20.740:FF:000004">
    <property type="entry name" value="NADH-quinone oxidoreductase"/>
    <property type="match status" value="1"/>
</dbReference>
<dbReference type="InterPro" id="IPR006478">
    <property type="entry name" value="Formate_DH_asu"/>
</dbReference>
<dbReference type="InterPro" id="IPR017900">
    <property type="entry name" value="4Fe4S_Fe_S_CS"/>
</dbReference>
<dbReference type="FunFam" id="3.30.70.20:FF:000035">
    <property type="entry name" value="Iron hydrogenase 1"/>
    <property type="match status" value="1"/>
</dbReference>
<dbReference type="GO" id="GO:0051537">
    <property type="term" value="F:2 iron, 2 sulfur cluster binding"/>
    <property type="evidence" value="ECO:0007669"/>
    <property type="project" value="UniProtKB-KW"/>
</dbReference>
<proteinExistence type="inferred from homology"/>
<dbReference type="AlphaFoldDB" id="A0A1E3XC42"/>
<comment type="similarity">
    <text evidence="4">In the C-terminal section; belongs to the prokaryotic molybdopterin-containing oxidoreductase family.</text>
</comment>
<keyword evidence="13" id="KW-0520">NAD</keyword>
<comment type="cofactor">
    <cofactor evidence="1">
        <name>[4Fe-4S] cluster</name>
        <dbReference type="ChEBI" id="CHEBI:49883"/>
    </cofactor>
</comment>
<dbReference type="PANTHER" id="PTHR43105:SF14">
    <property type="entry name" value="FORMATE DEHYDROGENASE H"/>
    <property type="match status" value="1"/>
</dbReference>
<dbReference type="InterPro" id="IPR041924">
    <property type="entry name" value="Formate_Dh-H_N"/>
</dbReference>
<dbReference type="InterPro" id="IPR036010">
    <property type="entry name" value="2Fe-2S_ferredoxin-like_sf"/>
</dbReference>
<evidence type="ECO:0000256" key="3">
    <source>
        <dbReference type="ARBA" id="ARBA00005404"/>
    </source>
</evidence>
<evidence type="ECO:0000256" key="15">
    <source>
        <dbReference type="ARBA" id="ARBA00034078"/>
    </source>
</evidence>
<sequence>MEKVKLTINDKTYEAEQSKTILEIARENDIWIPTLCYDKRLEAYGGCRICLVEVKGARQLLVSCITRVSEGMVVNTESENVRRTRKGVLEYILSDHPLDCMTCEATGCCELQDLAYTMGIKGDKYVSDDKRGGVIPDRNELIYRETPKCIRCGRCVRICGEVQQDYAIEFGGRGFQTWVATPFGESLLDGTCVLCGQCVSTCPTGALFEKQAMGRGRPYQIKKVRSTCGYCSIGCQIDINVDHKGINKITSEVGSTPNNGNLCMKGRFAYDFINHPDRLGTPMVRRNGNLEKASWEEAYDVISKKLRQIKSKYGKDSISFISSGRCTNEENYLMQKFARAVIGTNNIDQSETECHAPTLTAFRSTLGLGTPTNSIEEVSKSDVIFVIGANVTEAHPIIGLEIKKAVRNGKTLIVTDTRKIWLAKIAKTFLNPQHGTDTTLINAMIDVIIKEKLYDEKFIEKKTGNFNGLKRAVAKNEIKEAVKLTGIPEETIKDAARIYAKANKAAILYGNGITQHISGIDNVKSLVNLALLTGNIGKENTGIYPLLGQNNGQGAFNMGAMPDFYTDSQPVSDNKVRKTFEKIYKVNLPKNNGLQIREMFNNAYKGKVKAMYVMGADPLVSEPDIARVRKSLNNLKLLIVQDIFMSNTAQYADVILPAACFAEKDGTFTNIERRVQRIRKTVSPPGKAKADWEIISELSTYMGYPMNYNSPEAIWDEIRKVSPRFAGINYKRLENGGIQWPCPNVNHPGTKFLYEKKFVNGKAKFSITESTSSLEKTDKSYPFILSTGRTLYHFNSGTMTHRAKGSIQKQPYPFVEISQKDADDVGINDGEMVRITTRRGHVTLSANITNRIIPKQIWIPFHFISAQANLLTKDPCSASRAKDNSNLMPEYKICAAKVEKVK</sequence>
<dbReference type="GO" id="GO:0043546">
    <property type="term" value="F:molybdopterin cofactor binding"/>
    <property type="evidence" value="ECO:0007669"/>
    <property type="project" value="InterPro"/>
</dbReference>
<dbReference type="GO" id="GO:0042773">
    <property type="term" value="P:ATP synthesis coupled electron transport"/>
    <property type="evidence" value="ECO:0007669"/>
    <property type="project" value="InterPro"/>
</dbReference>